<organism evidence="2">
    <name type="scientific">Panstrongylus lignarius</name>
    <dbReference type="NCBI Taxonomy" id="156445"/>
    <lineage>
        <taxon>Eukaryota</taxon>
        <taxon>Metazoa</taxon>
        <taxon>Ecdysozoa</taxon>
        <taxon>Arthropoda</taxon>
        <taxon>Hexapoda</taxon>
        <taxon>Insecta</taxon>
        <taxon>Pterygota</taxon>
        <taxon>Neoptera</taxon>
        <taxon>Paraneoptera</taxon>
        <taxon>Hemiptera</taxon>
        <taxon>Heteroptera</taxon>
        <taxon>Panheteroptera</taxon>
        <taxon>Cimicomorpha</taxon>
        <taxon>Reduviidae</taxon>
        <taxon>Triatominae</taxon>
        <taxon>Panstrongylus</taxon>
    </lineage>
</organism>
<evidence type="ECO:0008006" key="3">
    <source>
        <dbReference type="Google" id="ProtNLM"/>
    </source>
</evidence>
<evidence type="ECO:0000256" key="1">
    <source>
        <dbReference type="SAM" id="SignalP"/>
    </source>
</evidence>
<reference evidence="2" key="1">
    <citation type="journal article" date="2018" name="PLoS Negl. Trop. Dis.">
        <title>An insight into the salivary gland and fat body transcriptome of Panstrongylus lignarius (Hemiptera: Heteroptera), the main vector of Chagas disease in Peru.</title>
        <authorList>
            <person name="Nevoa J.C."/>
            <person name="Mendes M.T."/>
            <person name="da Silva M.V."/>
            <person name="Soares S.C."/>
            <person name="Oliveira C.J.F."/>
            <person name="Ribeiro J.M.C."/>
        </authorList>
    </citation>
    <scope>NUCLEOTIDE SEQUENCE</scope>
</reference>
<name>A0A224Y6Y0_9HEMI</name>
<proteinExistence type="predicted"/>
<sequence length="67" mass="7448">MTSSLSIFTEAALLTFIVSHCRTLRNVPAPSRTSPTGLRTLISISKLKILMSIVEVEYLNRKAIKTQ</sequence>
<protein>
    <recommendedName>
        <fullName evidence="3">Secreted protein</fullName>
    </recommendedName>
</protein>
<dbReference type="EMBL" id="GFTR01000075">
    <property type="protein sequence ID" value="JAW16351.1"/>
    <property type="molecule type" value="Transcribed_RNA"/>
</dbReference>
<evidence type="ECO:0000313" key="2">
    <source>
        <dbReference type="EMBL" id="JAW16351.1"/>
    </source>
</evidence>
<feature type="signal peptide" evidence="1">
    <location>
        <begin position="1"/>
        <end position="23"/>
    </location>
</feature>
<dbReference type="AlphaFoldDB" id="A0A224Y6Y0"/>
<keyword evidence="1" id="KW-0732">Signal</keyword>
<feature type="chain" id="PRO_5012397923" description="Secreted protein" evidence="1">
    <location>
        <begin position="24"/>
        <end position="67"/>
    </location>
</feature>
<accession>A0A224Y6Y0</accession>